<evidence type="ECO:0000256" key="2">
    <source>
        <dbReference type="ARBA" id="ARBA00023125"/>
    </source>
</evidence>
<protein>
    <submittedName>
        <fullName evidence="6">AraC family transcriptional regulator</fullName>
    </submittedName>
</protein>
<reference evidence="6 7" key="1">
    <citation type="submission" date="2018-05" db="EMBL/GenBank/DDBJ databases">
        <title>Complete genome sequence of Massilia oculi sp. nov. CCUG 43427T (=DSM 26321T), the type strain of M. oculi, and comparison with genome sequences of other Massilia strains.</title>
        <authorList>
            <person name="Zhu B."/>
        </authorList>
    </citation>
    <scope>NUCLEOTIDE SEQUENCE [LARGE SCALE GENOMIC DNA]</scope>
    <source>
        <strain evidence="6 7">CCUG 43427</strain>
    </source>
</reference>
<dbReference type="PANTHER" id="PTHR46796">
    <property type="entry name" value="HTH-TYPE TRANSCRIPTIONAL ACTIVATOR RHAS-RELATED"/>
    <property type="match status" value="1"/>
</dbReference>
<dbReference type="EMBL" id="CP029343">
    <property type="protein sequence ID" value="AWL05576.1"/>
    <property type="molecule type" value="Genomic_DNA"/>
</dbReference>
<sequence length="276" mass="30484">MFMDKLSSLVGRQSFNARIFFNGTFCDGNRFTGNGMSGQLHLVRSGPVDFVHDDGGIVCITEPSLLFYPRGDNHTLQVHPGHSANLLCAHITFQDGLNNPLARVLPSCLVIPLEEIDGLRNTLELLFDEAGKDDSGSEMIVDRLCDVLLIQVIRREFNSGRLSVGLLAGLSDRQLSLALAAIHERPQEPWSLQSLAQVACMSRAAFTERFRDVMGVPPGEYLTRWRIGVGTRLLREGMPVKQVSSRTGYTSPSTFTRAFTTMMGASPREWLKQAAS</sequence>
<proteinExistence type="predicted"/>
<keyword evidence="7" id="KW-1185">Reference proteome</keyword>
<dbReference type="SUPFAM" id="SSF51215">
    <property type="entry name" value="Regulatory protein AraC"/>
    <property type="match status" value="1"/>
</dbReference>
<dbReference type="PROSITE" id="PS00041">
    <property type="entry name" value="HTH_ARAC_FAMILY_1"/>
    <property type="match status" value="1"/>
</dbReference>
<feature type="domain" description="HTH araC/xylS-type" evidence="5">
    <location>
        <begin position="176"/>
        <end position="273"/>
    </location>
</feature>
<dbReference type="InterPro" id="IPR032783">
    <property type="entry name" value="AraC_lig"/>
</dbReference>
<dbReference type="RefSeq" id="WP_109345911.1">
    <property type="nucleotide sequence ID" value="NZ_CP029343.1"/>
</dbReference>
<organism evidence="6 7">
    <name type="scientific">Massilia oculi</name>
    <dbReference type="NCBI Taxonomy" id="945844"/>
    <lineage>
        <taxon>Bacteria</taxon>
        <taxon>Pseudomonadati</taxon>
        <taxon>Pseudomonadota</taxon>
        <taxon>Betaproteobacteria</taxon>
        <taxon>Burkholderiales</taxon>
        <taxon>Oxalobacteraceae</taxon>
        <taxon>Telluria group</taxon>
        <taxon>Massilia</taxon>
    </lineage>
</organism>
<dbReference type="Pfam" id="PF12852">
    <property type="entry name" value="Cupin_6"/>
    <property type="match status" value="1"/>
</dbReference>
<keyword evidence="3" id="KW-0010">Activator</keyword>
<dbReference type="PROSITE" id="PS01124">
    <property type="entry name" value="HTH_ARAC_FAMILY_2"/>
    <property type="match status" value="1"/>
</dbReference>
<dbReference type="AlphaFoldDB" id="A0A2S2DL43"/>
<evidence type="ECO:0000259" key="5">
    <source>
        <dbReference type="PROSITE" id="PS01124"/>
    </source>
</evidence>
<name>A0A2S2DL43_9BURK</name>
<evidence type="ECO:0000256" key="3">
    <source>
        <dbReference type="ARBA" id="ARBA00023159"/>
    </source>
</evidence>
<dbReference type="InterPro" id="IPR037923">
    <property type="entry name" value="HTH-like"/>
</dbReference>
<dbReference type="InterPro" id="IPR018060">
    <property type="entry name" value="HTH_AraC"/>
</dbReference>
<dbReference type="SUPFAM" id="SSF46689">
    <property type="entry name" value="Homeodomain-like"/>
    <property type="match status" value="2"/>
</dbReference>
<dbReference type="PANTHER" id="PTHR46796:SF7">
    <property type="entry name" value="ARAC FAMILY TRANSCRIPTIONAL REGULATOR"/>
    <property type="match status" value="1"/>
</dbReference>
<evidence type="ECO:0000256" key="4">
    <source>
        <dbReference type="ARBA" id="ARBA00023163"/>
    </source>
</evidence>
<dbReference type="Proteomes" id="UP000245820">
    <property type="component" value="Chromosome"/>
</dbReference>
<evidence type="ECO:0000256" key="1">
    <source>
        <dbReference type="ARBA" id="ARBA00023015"/>
    </source>
</evidence>
<evidence type="ECO:0000313" key="7">
    <source>
        <dbReference type="Proteomes" id="UP000245820"/>
    </source>
</evidence>
<dbReference type="SMART" id="SM00342">
    <property type="entry name" value="HTH_ARAC"/>
    <property type="match status" value="1"/>
</dbReference>
<keyword evidence="1" id="KW-0805">Transcription regulation</keyword>
<evidence type="ECO:0000313" key="6">
    <source>
        <dbReference type="EMBL" id="AWL05576.1"/>
    </source>
</evidence>
<accession>A0A2S2DL43</accession>
<keyword evidence="4" id="KW-0804">Transcription</keyword>
<dbReference type="Pfam" id="PF12833">
    <property type="entry name" value="HTH_18"/>
    <property type="match status" value="1"/>
</dbReference>
<dbReference type="InterPro" id="IPR009057">
    <property type="entry name" value="Homeodomain-like_sf"/>
</dbReference>
<dbReference type="KEGG" id="mtim:DIR46_14780"/>
<dbReference type="OrthoDB" id="9789899at2"/>
<dbReference type="GO" id="GO:0003700">
    <property type="term" value="F:DNA-binding transcription factor activity"/>
    <property type="evidence" value="ECO:0007669"/>
    <property type="project" value="InterPro"/>
</dbReference>
<gene>
    <name evidence="6" type="ORF">DIR46_14780</name>
</gene>
<dbReference type="Gene3D" id="1.10.10.60">
    <property type="entry name" value="Homeodomain-like"/>
    <property type="match status" value="2"/>
</dbReference>
<dbReference type="InterPro" id="IPR050204">
    <property type="entry name" value="AraC_XylS_family_regulators"/>
</dbReference>
<keyword evidence="2" id="KW-0238">DNA-binding</keyword>
<dbReference type="InterPro" id="IPR018062">
    <property type="entry name" value="HTH_AraC-typ_CS"/>
</dbReference>
<dbReference type="GO" id="GO:0043565">
    <property type="term" value="F:sequence-specific DNA binding"/>
    <property type="evidence" value="ECO:0007669"/>
    <property type="project" value="InterPro"/>
</dbReference>